<keyword evidence="4 5" id="KW-0472">Membrane</keyword>
<dbReference type="CDD" id="cd13128">
    <property type="entry name" value="MATE_Wzx_like"/>
    <property type="match status" value="1"/>
</dbReference>
<dbReference type="AlphaFoldDB" id="U7QL25"/>
<feature type="transmembrane region" description="Helical" evidence="5">
    <location>
        <begin position="45"/>
        <end position="66"/>
    </location>
</feature>
<protein>
    <submittedName>
        <fullName evidence="6">Polysaccharide biosynthesis family protein</fullName>
    </submittedName>
</protein>
<proteinExistence type="predicted"/>
<feature type="transmembrane region" description="Helical" evidence="5">
    <location>
        <begin position="386"/>
        <end position="407"/>
    </location>
</feature>
<dbReference type="Proteomes" id="UP000017127">
    <property type="component" value="Unassembled WGS sequence"/>
</dbReference>
<comment type="caution">
    <text evidence="6">The sequence shown here is derived from an EMBL/GenBank/DDBJ whole genome shotgun (WGS) entry which is preliminary data.</text>
</comment>
<evidence type="ECO:0000313" key="6">
    <source>
        <dbReference type="EMBL" id="ERT08578.1"/>
    </source>
</evidence>
<evidence type="ECO:0000256" key="4">
    <source>
        <dbReference type="ARBA" id="ARBA00023136"/>
    </source>
</evidence>
<feature type="transmembrane region" description="Helical" evidence="5">
    <location>
        <begin position="442"/>
        <end position="460"/>
    </location>
</feature>
<dbReference type="InterPro" id="IPR052556">
    <property type="entry name" value="PolySynth_Transporter"/>
</dbReference>
<comment type="subcellular location">
    <subcellularLocation>
        <location evidence="1">Membrane</location>
        <topology evidence="1">Multi-pass membrane protein</topology>
    </subcellularLocation>
</comment>
<keyword evidence="3 5" id="KW-1133">Transmembrane helix</keyword>
<gene>
    <name evidence="6" type="ORF">M595_1444</name>
</gene>
<evidence type="ECO:0000256" key="1">
    <source>
        <dbReference type="ARBA" id="ARBA00004141"/>
    </source>
</evidence>
<sequence length="470" mass="51568">MIPSLKSIFNRLDFSYIYAFLSEFTLGFTFLFYLILARILGPEDYGIFAAATALGGILSLFIRFGLSNLITREVAANPQEGPKSTLKFLVLEILNSVPILLLLFPLANALDFKGTGLIVCYLVILAEICRSAKLTIRGVFRGLGRFKTETISVSIERTMVVILAGLVLVLTKNIILVVATLVLVRILDILSLIYYLSKQTSIWSSINLKSLWESLKMAAPFALAGVLLILYYQIDLVMLKGLAPLEETGYYSVAVRTIEILFALPRVIFLVSFTKFARCYAQEPDRLPKEIYKSTCLLVVFVLPVLIVTGFGQTFLVEIVYGKAFLASINSLLILIPSLGMKIFGTLVENFFKSTGKEKILTPLLLSTVIINIISNAILIPYLGAVGAAIATLISEVVLAMVGLSLMIRMGYPKIGKNLIVLAILSLIVAAIPSLILNGLQLSLGIIIMTLSIAGIVIVMRPNYFYKQVG</sequence>
<evidence type="ECO:0000313" key="7">
    <source>
        <dbReference type="Proteomes" id="UP000017127"/>
    </source>
</evidence>
<dbReference type="OrthoDB" id="103403at2"/>
<dbReference type="PANTHER" id="PTHR43424:SF1">
    <property type="entry name" value="LOCUS PUTATIVE PROTEIN 1-RELATED"/>
    <property type="match status" value="1"/>
</dbReference>
<evidence type="ECO:0000256" key="2">
    <source>
        <dbReference type="ARBA" id="ARBA00022692"/>
    </source>
</evidence>
<keyword evidence="7" id="KW-1185">Reference proteome</keyword>
<feature type="transmembrane region" description="Helical" evidence="5">
    <location>
        <begin position="294"/>
        <end position="312"/>
    </location>
</feature>
<dbReference type="Pfam" id="PF01943">
    <property type="entry name" value="Polysacc_synt"/>
    <property type="match status" value="1"/>
</dbReference>
<keyword evidence="2 5" id="KW-0812">Transmembrane</keyword>
<feature type="transmembrane region" description="Helical" evidence="5">
    <location>
        <begin position="419"/>
        <end position="436"/>
    </location>
</feature>
<evidence type="ECO:0000256" key="3">
    <source>
        <dbReference type="ARBA" id="ARBA00022989"/>
    </source>
</evidence>
<organism evidence="6 7">
    <name type="scientific">Lyngbya aestuarii BL J</name>
    <dbReference type="NCBI Taxonomy" id="1348334"/>
    <lineage>
        <taxon>Bacteria</taxon>
        <taxon>Bacillati</taxon>
        <taxon>Cyanobacteriota</taxon>
        <taxon>Cyanophyceae</taxon>
        <taxon>Oscillatoriophycideae</taxon>
        <taxon>Oscillatoriales</taxon>
        <taxon>Microcoleaceae</taxon>
        <taxon>Lyngbya</taxon>
    </lineage>
</organism>
<feature type="transmembrane region" description="Helical" evidence="5">
    <location>
        <begin position="324"/>
        <end position="348"/>
    </location>
</feature>
<dbReference type="GO" id="GO:0016020">
    <property type="term" value="C:membrane"/>
    <property type="evidence" value="ECO:0007669"/>
    <property type="project" value="UniProtKB-SubCell"/>
</dbReference>
<dbReference type="InterPro" id="IPR002797">
    <property type="entry name" value="Polysacc_synth"/>
</dbReference>
<feature type="transmembrane region" description="Helical" evidence="5">
    <location>
        <begin position="112"/>
        <end position="129"/>
    </location>
</feature>
<feature type="transmembrane region" description="Helical" evidence="5">
    <location>
        <begin position="16"/>
        <end position="39"/>
    </location>
</feature>
<dbReference type="PANTHER" id="PTHR43424">
    <property type="entry name" value="LOCUS PUTATIVE PROTEIN 1-RELATED"/>
    <property type="match status" value="1"/>
</dbReference>
<dbReference type="RefSeq" id="WP_023065171.1">
    <property type="nucleotide sequence ID" value="NZ_AUZM01000009.1"/>
</dbReference>
<feature type="transmembrane region" description="Helical" evidence="5">
    <location>
        <begin position="254"/>
        <end position="273"/>
    </location>
</feature>
<feature type="transmembrane region" description="Helical" evidence="5">
    <location>
        <begin position="86"/>
        <end position="106"/>
    </location>
</feature>
<reference evidence="6 7" key="1">
    <citation type="journal article" date="2013" name="Front. Microbiol.">
        <title>Comparative genomic analyses of the cyanobacterium, Lyngbya aestuarii BL J, a powerful hydrogen producer.</title>
        <authorList>
            <person name="Kothari A."/>
            <person name="Vaughn M."/>
            <person name="Garcia-Pichel F."/>
        </authorList>
    </citation>
    <scope>NUCLEOTIDE SEQUENCE [LARGE SCALE GENOMIC DNA]</scope>
    <source>
        <strain evidence="6 7">BL J</strain>
    </source>
</reference>
<name>U7QL25_9CYAN</name>
<feature type="transmembrane region" description="Helical" evidence="5">
    <location>
        <begin position="217"/>
        <end position="234"/>
    </location>
</feature>
<feature type="transmembrane region" description="Helical" evidence="5">
    <location>
        <begin position="150"/>
        <end position="168"/>
    </location>
</feature>
<feature type="transmembrane region" description="Helical" evidence="5">
    <location>
        <begin position="174"/>
        <end position="196"/>
    </location>
</feature>
<accession>U7QL25</accession>
<evidence type="ECO:0000256" key="5">
    <source>
        <dbReference type="SAM" id="Phobius"/>
    </source>
</evidence>
<feature type="transmembrane region" description="Helical" evidence="5">
    <location>
        <begin position="360"/>
        <end position="380"/>
    </location>
</feature>
<dbReference type="EMBL" id="AUZM01000009">
    <property type="protein sequence ID" value="ERT08578.1"/>
    <property type="molecule type" value="Genomic_DNA"/>
</dbReference>